<dbReference type="InterPro" id="IPR020103">
    <property type="entry name" value="PsdUridine_synth_cat_dom_sf"/>
</dbReference>
<evidence type="ECO:0000256" key="4">
    <source>
        <dbReference type="RuleBase" id="RU003887"/>
    </source>
</evidence>
<dbReference type="SMART" id="SM00363">
    <property type="entry name" value="S4"/>
    <property type="match status" value="1"/>
</dbReference>
<gene>
    <name evidence="7" type="ORF">J2S03_000252</name>
</gene>
<dbReference type="Proteomes" id="UP001232973">
    <property type="component" value="Unassembled WGS sequence"/>
</dbReference>
<protein>
    <recommendedName>
        <fullName evidence="4">Pseudouridine synthase</fullName>
        <ecNumber evidence="4">5.4.99.-</ecNumber>
    </recommendedName>
</protein>
<dbReference type="SUPFAM" id="SSF55174">
    <property type="entry name" value="Alpha-L RNA-binding motif"/>
    <property type="match status" value="1"/>
</dbReference>
<dbReference type="EC" id="5.4.99.-" evidence="4"/>
<dbReference type="PANTHER" id="PTHR47683">
    <property type="entry name" value="PSEUDOURIDINE SYNTHASE FAMILY PROTEIN-RELATED"/>
    <property type="match status" value="1"/>
</dbReference>
<dbReference type="GO" id="GO:0160139">
    <property type="term" value="F:23S rRNA pseudouridine(2605) synthase activity"/>
    <property type="evidence" value="ECO:0007669"/>
    <property type="project" value="UniProtKB-EC"/>
</dbReference>
<keyword evidence="3" id="KW-0694">RNA-binding</keyword>
<evidence type="ECO:0000313" key="8">
    <source>
        <dbReference type="Proteomes" id="UP001232973"/>
    </source>
</evidence>
<comment type="similarity">
    <text evidence="1 4">Belongs to the pseudouridine synthase RsuA family.</text>
</comment>
<feature type="compositionally biased region" description="Basic residues" evidence="5">
    <location>
        <begin position="280"/>
        <end position="291"/>
    </location>
</feature>
<dbReference type="PROSITE" id="PS01149">
    <property type="entry name" value="PSI_RSU"/>
    <property type="match status" value="1"/>
</dbReference>
<organism evidence="7 8">
    <name type="scientific">Alicyclobacillus cycloheptanicus</name>
    <dbReference type="NCBI Taxonomy" id="1457"/>
    <lineage>
        <taxon>Bacteria</taxon>
        <taxon>Bacillati</taxon>
        <taxon>Bacillota</taxon>
        <taxon>Bacilli</taxon>
        <taxon>Bacillales</taxon>
        <taxon>Alicyclobacillaceae</taxon>
        <taxon>Alicyclobacillus</taxon>
    </lineage>
</organism>
<dbReference type="InterPro" id="IPR036986">
    <property type="entry name" value="S4_RNA-bd_sf"/>
</dbReference>
<dbReference type="Gene3D" id="3.30.70.1560">
    <property type="entry name" value="Alpha-L RNA-binding motif"/>
    <property type="match status" value="1"/>
</dbReference>
<dbReference type="Gene3D" id="3.10.290.10">
    <property type="entry name" value="RNA-binding S4 domain"/>
    <property type="match status" value="1"/>
</dbReference>
<keyword evidence="8" id="KW-1185">Reference proteome</keyword>
<comment type="caution">
    <text evidence="7">The sequence shown here is derived from an EMBL/GenBank/DDBJ whole genome shotgun (WGS) entry which is preliminary data.</text>
</comment>
<reference evidence="7 8" key="1">
    <citation type="submission" date="2023-07" db="EMBL/GenBank/DDBJ databases">
        <title>Genomic Encyclopedia of Type Strains, Phase IV (KMG-IV): sequencing the most valuable type-strain genomes for metagenomic binning, comparative biology and taxonomic classification.</title>
        <authorList>
            <person name="Goeker M."/>
        </authorList>
    </citation>
    <scope>NUCLEOTIDE SEQUENCE [LARGE SCALE GENOMIC DNA]</scope>
    <source>
        <strain evidence="7 8">DSM 4006</strain>
    </source>
</reference>
<sequence>MERSRTTEQGQSQPERLQKVLAQAGVASRRRCEEIILAGRVTVDGQVCTVLGTKVNPSTQRIEVDGQPIQAERRVAVILHKPTSYVTTVSDPEGRRTVMELLKDIPERLFPVGRLDYDTTGLLLLSNDGELANRLLHPRHHVDKVYRVTVLDMPDKETIARLEQGVALEDGMTQPATVRVLRMHPRESVLELTIREGRNRQVRRMFEAVGLVIKRLKRVKFGVLELGDVAPGDWRLLSRQEWTALYESVGLTPPAYPLHLAQPEAPAAVGPARSSGARGYNKRGQHAHARAGHGTDHRTHPGHYTERRSQRPR</sequence>
<evidence type="ECO:0000256" key="1">
    <source>
        <dbReference type="ARBA" id="ARBA00008348"/>
    </source>
</evidence>
<evidence type="ECO:0000256" key="5">
    <source>
        <dbReference type="SAM" id="MobiDB-lite"/>
    </source>
</evidence>
<proteinExistence type="inferred from homology"/>
<dbReference type="InterPro" id="IPR050343">
    <property type="entry name" value="RsuA_PseudoU_synthase"/>
</dbReference>
<dbReference type="CDD" id="cd02870">
    <property type="entry name" value="PseudoU_synth_RsuA_like"/>
    <property type="match status" value="1"/>
</dbReference>
<dbReference type="Pfam" id="PF01479">
    <property type="entry name" value="S4"/>
    <property type="match status" value="1"/>
</dbReference>
<dbReference type="Pfam" id="PF00849">
    <property type="entry name" value="PseudoU_synth_2"/>
    <property type="match status" value="1"/>
</dbReference>
<dbReference type="PROSITE" id="PS50889">
    <property type="entry name" value="S4"/>
    <property type="match status" value="1"/>
</dbReference>
<feature type="compositionally biased region" description="Basic and acidic residues" evidence="5">
    <location>
        <begin position="293"/>
        <end position="313"/>
    </location>
</feature>
<keyword evidence="2 4" id="KW-0413">Isomerase</keyword>
<dbReference type="InterPro" id="IPR000748">
    <property type="entry name" value="PsdUridine_synth_RsuA/RluB/E/F"/>
</dbReference>
<dbReference type="Gene3D" id="3.30.70.580">
    <property type="entry name" value="Pseudouridine synthase I, catalytic domain, N-terminal subdomain"/>
    <property type="match status" value="1"/>
</dbReference>
<accession>A0ABT9XF42</accession>
<dbReference type="InterPro" id="IPR002942">
    <property type="entry name" value="S4_RNA-bd"/>
</dbReference>
<dbReference type="EMBL" id="JAUSTP010000001">
    <property type="protein sequence ID" value="MDQ0188448.1"/>
    <property type="molecule type" value="Genomic_DNA"/>
</dbReference>
<dbReference type="CDD" id="cd00165">
    <property type="entry name" value="S4"/>
    <property type="match status" value="1"/>
</dbReference>
<dbReference type="InterPro" id="IPR006145">
    <property type="entry name" value="PsdUridine_synth_RsuA/RluA"/>
</dbReference>
<dbReference type="PANTHER" id="PTHR47683:SF2">
    <property type="entry name" value="RNA-BINDING S4 DOMAIN-CONTAINING PROTEIN"/>
    <property type="match status" value="1"/>
</dbReference>
<dbReference type="InterPro" id="IPR018496">
    <property type="entry name" value="PsdUridine_synth_RsuA/RluB_CS"/>
</dbReference>
<dbReference type="SUPFAM" id="SSF55120">
    <property type="entry name" value="Pseudouridine synthase"/>
    <property type="match status" value="1"/>
</dbReference>
<dbReference type="NCBIfam" id="TIGR00093">
    <property type="entry name" value="pseudouridine synthase"/>
    <property type="match status" value="1"/>
</dbReference>
<dbReference type="InterPro" id="IPR042092">
    <property type="entry name" value="PsdUridine_s_RsuA/RluB/E/F_cat"/>
</dbReference>
<evidence type="ECO:0000256" key="3">
    <source>
        <dbReference type="PROSITE-ProRule" id="PRU00182"/>
    </source>
</evidence>
<dbReference type="InterPro" id="IPR020094">
    <property type="entry name" value="TruA/RsuA/RluB/E/F_N"/>
</dbReference>
<dbReference type="RefSeq" id="WP_274455848.1">
    <property type="nucleotide sequence ID" value="NZ_CP067097.1"/>
</dbReference>
<name>A0ABT9XF42_9BACL</name>
<evidence type="ECO:0000259" key="6">
    <source>
        <dbReference type="SMART" id="SM00363"/>
    </source>
</evidence>
<evidence type="ECO:0000256" key="2">
    <source>
        <dbReference type="ARBA" id="ARBA00023235"/>
    </source>
</evidence>
<evidence type="ECO:0000313" key="7">
    <source>
        <dbReference type="EMBL" id="MDQ0188448.1"/>
    </source>
</evidence>
<feature type="domain" description="RNA-binding S4" evidence="6">
    <location>
        <begin position="15"/>
        <end position="74"/>
    </location>
</feature>
<feature type="region of interest" description="Disordered" evidence="5">
    <location>
        <begin position="267"/>
        <end position="313"/>
    </location>
</feature>